<dbReference type="InterPro" id="IPR043128">
    <property type="entry name" value="Rev_trsase/Diguanyl_cyclase"/>
</dbReference>
<dbReference type="Gene3D" id="4.10.60.10">
    <property type="entry name" value="Zinc finger, CCHC-type"/>
    <property type="match status" value="1"/>
</dbReference>
<dbReference type="CDD" id="cd00303">
    <property type="entry name" value="retropepsin_like"/>
    <property type="match status" value="1"/>
</dbReference>
<dbReference type="InterPro" id="IPR053134">
    <property type="entry name" value="RNA-dir_DNA_polymerase"/>
</dbReference>
<feature type="domain" description="CCHC-type" evidence="3">
    <location>
        <begin position="327"/>
        <end position="342"/>
    </location>
</feature>
<dbReference type="AlphaFoldDB" id="A0A6J1F3W3"/>
<dbReference type="Pfam" id="PF00098">
    <property type="entry name" value="zf-CCHC"/>
    <property type="match status" value="1"/>
</dbReference>
<reference evidence="6" key="1">
    <citation type="submission" date="2025-08" db="UniProtKB">
        <authorList>
            <consortium name="RefSeq"/>
        </authorList>
    </citation>
    <scope>IDENTIFICATION</scope>
    <source>
        <tissue evidence="6">Young leaves</tissue>
    </source>
</reference>
<keyword evidence="5" id="KW-1185">Reference proteome</keyword>
<dbReference type="InterPro" id="IPR036875">
    <property type="entry name" value="Znf_CCHC_sf"/>
</dbReference>
<dbReference type="GeneID" id="111439772"/>
<dbReference type="Gene3D" id="2.40.70.10">
    <property type="entry name" value="Acid Proteases"/>
    <property type="match status" value="1"/>
</dbReference>
<dbReference type="KEGG" id="cmos:111439772"/>
<evidence type="ECO:0000259" key="3">
    <source>
        <dbReference type="PROSITE" id="PS50158"/>
    </source>
</evidence>
<dbReference type="SUPFAM" id="SSF57756">
    <property type="entry name" value="Retrovirus zinc finger-like domains"/>
    <property type="match status" value="1"/>
</dbReference>
<dbReference type="Gene3D" id="3.10.10.10">
    <property type="entry name" value="HIV Type 1 Reverse Transcriptase, subunit A, domain 1"/>
    <property type="match status" value="1"/>
</dbReference>
<dbReference type="InterPro" id="IPR005162">
    <property type="entry name" value="Retrotrans_gag_dom"/>
</dbReference>
<dbReference type="InterPro" id="IPR043502">
    <property type="entry name" value="DNA/RNA_pol_sf"/>
</dbReference>
<evidence type="ECO:0000259" key="4">
    <source>
        <dbReference type="PROSITE" id="PS50878"/>
    </source>
</evidence>
<sequence>MKAKARRLLDTPPTTPFSEEAPSGSTPCTAVPLNQPLAMPSAEMFQTFMMTSMENQALTNQMIQTMMSNQSTGQGGKDSGTMTVESRYLRDFQRHKPPSFDGGKVNPIAAENWLEAIETTFHFMNCPPKYEVHCGTYMLKGETHFWWKGAQKTIVPQGEFITCCQFKDAYLHKYYPITTKVKMQTTFLALKQGDRSVEDYDLEFNRLARFSPASFSSKELKGERFIAGLREELRGNVASQSSFVYTKALQVATLLDSPRTDKLQLGIAQSSHTLAQGKGTYPSHPRTGRPPHGRTDRRKRVLVRNMILCPNCRRPHTGECRAGTDTCYRCGQVGHFAVDCPQKNDQLVNLPAVQHERGQAGQHQQGRAVAHATTARQADQPDTVVTEKELLEITLSVSTPTHELLLATHKIKGGGVTISGRVIEATLIVLSMQDFDVILGMDWLGENRVLIDCETRIVTLRLPSRDSFTYKGPTSKGFPSVITPLRAKKLIHSGASAFLASVTLDNSNKQITSSVHIIREFVDVFPEDLPGLPSIREVDFGIDLEPGTVPISKAPYRMALAELRELKEQLQELLDKGFFRPSVSPWGALVLFVKKKDGSMRLCIDYRKLNKVTIKNKYPLPRIDDLFDQLQGATVFSKIDLRSGYHQLRVREGDIPKTAFRSRYGHYEFLVMSFGLTNAPAVFMELMNRVFKEFLDTFVIVFIDDILVYSKSEAYHEIHLRKVLTILRAQ</sequence>
<feature type="compositionally biased region" description="Basic residues" evidence="2">
    <location>
        <begin position="286"/>
        <end position="297"/>
    </location>
</feature>
<dbReference type="Pfam" id="PF00078">
    <property type="entry name" value="RVT_1"/>
    <property type="match status" value="1"/>
</dbReference>
<name>A0A6J1F3W3_CUCMO</name>
<dbReference type="InterPro" id="IPR021109">
    <property type="entry name" value="Peptidase_aspartic_dom_sf"/>
</dbReference>
<dbReference type="CDD" id="cd01647">
    <property type="entry name" value="RT_LTR"/>
    <property type="match status" value="1"/>
</dbReference>
<dbReference type="PANTHER" id="PTHR24559">
    <property type="entry name" value="TRANSPOSON TY3-I GAG-POL POLYPROTEIN"/>
    <property type="match status" value="1"/>
</dbReference>
<feature type="region of interest" description="Disordered" evidence="2">
    <location>
        <begin position="274"/>
        <end position="297"/>
    </location>
</feature>
<dbReference type="Proteomes" id="UP000504609">
    <property type="component" value="Unplaced"/>
</dbReference>
<dbReference type="RefSeq" id="XP_022933065.1">
    <property type="nucleotide sequence ID" value="XM_023077297.1"/>
</dbReference>
<dbReference type="GO" id="GO:0008270">
    <property type="term" value="F:zinc ion binding"/>
    <property type="evidence" value="ECO:0007669"/>
    <property type="project" value="UniProtKB-KW"/>
</dbReference>
<dbReference type="SMART" id="SM00343">
    <property type="entry name" value="ZnF_C2HC"/>
    <property type="match status" value="1"/>
</dbReference>
<dbReference type="PROSITE" id="PS50878">
    <property type="entry name" value="RT_POL"/>
    <property type="match status" value="1"/>
</dbReference>
<dbReference type="Pfam" id="PF03732">
    <property type="entry name" value="Retrotrans_gag"/>
    <property type="match status" value="1"/>
</dbReference>
<keyword evidence="1" id="KW-0863">Zinc-finger</keyword>
<dbReference type="PANTHER" id="PTHR24559:SF447">
    <property type="entry name" value="RNA-DIRECTED DNA POLYMERASE HOMOLOG"/>
    <property type="match status" value="1"/>
</dbReference>
<evidence type="ECO:0000256" key="2">
    <source>
        <dbReference type="SAM" id="MobiDB-lite"/>
    </source>
</evidence>
<proteinExistence type="predicted"/>
<dbReference type="InterPro" id="IPR000477">
    <property type="entry name" value="RT_dom"/>
</dbReference>
<feature type="domain" description="Reverse transcriptase" evidence="4">
    <location>
        <begin position="574"/>
        <end position="730"/>
    </location>
</feature>
<accession>A0A6J1F3W3</accession>
<dbReference type="Pfam" id="PF08284">
    <property type="entry name" value="RVP_2"/>
    <property type="match status" value="1"/>
</dbReference>
<evidence type="ECO:0000313" key="6">
    <source>
        <dbReference type="RefSeq" id="XP_022933065.1"/>
    </source>
</evidence>
<dbReference type="GO" id="GO:0003676">
    <property type="term" value="F:nucleic acid binding"/>
    <property type="evidence" value="ECO:0007669"/>
    <property type="project" value="InterPro"/>
</dbReference>
<feature type="region of interest" description="Disordered" evidence="2">
    <location>
        <begin position="1"/>
        <end position="28"/>
    </location>
</feature>
<dbReference type="PROSITE" id="PS50158">
    <property type="entry name" value="ZF_CCHC"/>
    <property type="match status" value="1"/>
</dbReference>
<dbReference type="SUPFAM" id="SSF56672">
    <property type="entry name" value="DNA/RNA polymerases"/>
    <property type="match status" value="1"/>
</dbReference>
<protein>
    <submittedName>
        <fullName evidence="6">Uncharacterized protein LOC111439772</fullName>
    </submittedName>
</protein>
<evidence type="ECO:0000313" key="5">
    <source>
        <dbReference type="Proteomes" id="UP000504609"/>
    </source>
</evidence>
<organism evidence="5 6">
    <name type="scientific">Cucurbita moschata</name>
    <name type="common">Winter crookneck squash</name>
    <name type="synonym">Cucurbita pepo var. moschata</name>
    <dbReference type="NCBI Taxonomy" id="3662"/>
    <lineage>
        <taxon>Eukaryota</taxon>
        <taxon>Viridiplantae</taxon>
        <taxon>Streptophyta</taxon>
        <taxon>Embryophyta</taxon>
        <taxon>Tracheophyta</taxon>
        <taxon>Spermatophyta</taxon>
        <taxon>Magnoliopsida</taxon>
        <taxon>eudicotyledons</taxon>
        <taxon>Gunneridae</taxon>
        <taxon>Pentapetalae</taxon>
        <taxon>rosids</taxon>
        <taxon>fabids</taxon>
        <taxon>Cucurbitales</taxon>
        <taxon>Cucurbitaceae</taxon>
        <taxon>Cucurbiteae</taxon>
        <taxon>Cucurbita</taxon>
    </lineage>
</organism>
<evidence type="ECO:0000256" key="1">
    <source>
        <dbReference type="PROSITE-ProRule" id="PRU00047"/>
    </source>
</evidence>
<gene>
    <name evidence="6" type="primary">LOC111439772</name>
</gene>
<dbReference type="Gene3D" id="3.30.70.270">
    <property type="match status" value="1"/>
</dbReference>
<keyword evidence="1" id="KW-0479">Metal-binding</keyword>
<keyword evidence="1" id="KW-0862">Zinc</keyword>
<dbReference type="InterPro" id="IPR001878">
    <property type="entry name" value="Znf_CCHC"/>
</dbReference>